<name>A0A6I3XF34_9BURK</name>
<keyword evidence="2" id="KW-0472">Membrane</keyword>
<feature type="region of interest" description="Disordered" evidence="1">
    <location>
        <begin position="455"/>
        <end position="511"/>
    </location>
</feature>
<evidence type="ECO:0000259" key="4">
    <source>
        <dbReference type="Pfam" id="PF25800"/>
    </source>
</evidence>
<dbReference type="EMBL" id="WNWM01000002">
    <property type="protein sequence ID" value="MUI12211.1"/>
    <property type="molecule type" value="Genomic_DNA"/>
</dbReference>
<gene>
    <name evidence="5" type="ORF">GJV26_06930</name>
</gene>
<feature type="region of interest" description="Disordered" evidence="1">
    <location>
        <begin position="321"/>
        <end position="340"/>
    </location>
</feature>
<evidence type="ECO:0000256" key="1">
    <source>
        <dbReference type="SAM" id="MobiDB-lite"/>
    </source>
</evidence>
<evidence type="ECO:0000256" key="2">
    <source>
        <dbReference type="SAM" id="Phobius"/>
    </source>
</evidence>
<feature type="domain" description="FimV N-terminal" evidence="4">
    <location>
        <begin position="25"/>
        <end position="129"/>
    </location>
</feature>
<feature type="compositionally biased region" description="Low complexity" evidence="1">
    <location>
        <begin position="570"/>
        <end position="584"/>
    </location>
</feature>
<keyword evidence="6" id="KW-1185">Reference proteome</keyword>
<reference evidence="5 6" key="1">
    <citation type="submission" date="2019-11" db="EMBL/GenBank/DDBJ databases">
        <title>Draft Genome Sequences of Six Type Strains of the Genus Massilia.</title>
        <authorList>
            <person name="Miess H."/>
            <person name="Frediansyah A."/>
            <person name="Goeker M."/>
            <person name="Gross H."/>
        </authorList>
    </citation>
    <scope>NUCLEOTIDE SEQUENCE [LARGE SCALE GENOMIC DNA]</scope>
    <source>
        <strain evidence="5 6">DSM 17513</strain>
    </source>
</reference>
<dbReference type="InterPro" id="IPR057840">
    <property type="entry name" value="FimV_N"/>
</dbReference>
<feature type="compositionally biased region" description="Low complexity" evidence="1">
    <location>
        <begin position="455"/>
        <end position="487"/>
    </location>
</feature>
<feature type="transmembrane region" description="Helical" evidence="2">
    <location>
        <begin position="518"/>
        <end position="540"/>
    </location>
</feature>
<protein>
    <recommendedName>
        <fullName evidence="4">FimV N-terminal domain-containing protein</fullName>
    </recommendedName>
</protein>
<evidence type="ECO:0000313" key="5">
    <source>
        <dbReference type="EMBL" id="MUI12211.1"/>
    </source>
</evidence>
<feature type="region of interest" description="Disordered" evidence="1">
    <location>
        <begin position="213"/>
        <end position="283"/>
    </location>
</feature>
<keyword evidence="3" id="KW-0732">Signal</keyword>
<keyword evidence="2" id="KW-0812">Transmembrane</keyword>
<feature type="region of interest" description="Disordered" evidence="1">
    <location>
        <begin position="548"/>
        <end position="584"/>
    </location>
</feature>
<feature type="compositionally biased region" description="Basic and acidic residues" evidence="1">
    <location>
        <begin position="258"/>
        <end position="280"/>
    </location>
</feature>
<comment type="caution">
    <text evidence="5">The sequence shown here is derived from an EMBL/GenBank/DDBJ whole genome shotgun (WGS) entry which is preliminary data.</text>
</comment>
<feature type="compositionally biased region" description="Basic and acidic residues" evidence="1">
    <location>
        <begin position="488"/>
        <end position="511"/>
    </location>
</feature>
<dbReference type="OrthoDB" id="8703141at2"/>
<feature type="signal peptide" evidence="3">
    <location>
        <begin position="1"/>
        <end position="23"/>
    </location>
</feature>
<keyword evidence="2" id="KW-1133">Transmembrane helix</keyword>
<dbReference type="AlphaFoldDB" id="A0A6I3XF34"/>
<dbReference type="RefSeq" id="WP_155708196.1">
    <property type="nucleotide sequence ID" value="NZ_BMWU01000032.1"/>
</dbReference>
<dbReference type="Pfam" id="PF25800">
    <property type="entry name" value="FimV_N"/>
    <property type="match status" value="1"/>
</dbReference>
<evidence type="ECO:0000313" key="6">
    <source>
        <dbReference type="Proteomes" id="UP000431684"/>
    </source>
</evidence>
<organism evidence="5 6">
    <name type="scientific">Pseudoduganella dura</name>
    <dbReference type="NCBI Taxonomy" id="321982"/>
    <lineage>
        <taxon>Bacteria</taxon>
        <taxon>Pseudomonadati</taxon>
        <taxon>Pseudomonadota</taxon>
        <taxon>Betaproteobacteria</taxon>
        <taxon>Burkholderiales</taxon>
        <taxon>Oxalobacteraceae</taxon>
        <taxon>Telluria group</taxon>
        <taxon>Pseudoduganella</taxon>
    </lineage>
</organism>
<feature type="compositionally biased region" description="Basic and acidic residues" evidence="1">
    <location>
        <begin position="214"/>
        <end position="246"/>
    </location>
</feature>
<evidence type="ECO:0000256" key="3">
    <source>
        <dbReference type="SAM" id="SignalP"/>
    </source>
</evidence>
<proteinExistence type="predicted"/>
<accession>A0A6I3XF34</accession>
<sequence length="584" mass="58675">MSLLLRSSRLAVLALAAAGGTQAAELGDASVRSFAGQPLAADIELTDLTAQEMADLQVRLARPDVFQGASVKMNPALAGAAISIVRRDSRRVLHVTTSAPVQAEVLHLYFQLVSGGKERVRSVTLWLSPAPAVAPVVAAVPAPAPAVAANAPAAAAPAPSTVGRAGRPAVHRAGSDKVAGLVALASPGKEATGGEREMLDAVERAFSARGGKVALREEKKDASTPGRQEVRKEALKHASSADDFRRGAKPAKPAVAKNEPEKETATEQAKEAEPQGEKKVAARSILPSKADLAEAARATRASVEAGVSASKGAAGQEKLAAAPASVSPARPAAGQPATVQPATVQPAAAQADAAMLNKLAELEGKLKTLQAQLGISNTAGAARVAMPAAGKAEPAAPGAPKAAAPANAPAQMAGAAKPGAAAMAAAPAAATDGPAQAPAAPAVAHAAVQATAAADETVKPGAAQPGEPGGEQVTASAATTSAAVATVEEPKPKPEEKKAAEPPPPEPKKEIKISRPKLLTFLFAGSLVLLAIFGVIVHFIRKAKMRRSPIVRQSWSRDDDDAPARTEPTAGPVPAPGVAAPLKG</sequence>
<dbReference type="Proteomes" id="UP000431684">
    <property type="component" value="Unassembled WGS sequence"/>
</dbReference>
<feature type="chain" id="PRO_5026028745" description="FimV N-terminal domain-containing protein" evidence="3">
    <location>
        <begin position="24"/>
        <end position="584"/>
    </location>
</feature>